<dbReference type="Proteomes" id="UP000245771">
    <property type="component" value="Unassembled WGS sequence"/>
</dbReference>
<organism evidence="2 3">
    <name type="scientific">Meira miltonrushii</name>
    <dbReference type="NCBI Taxonomy" id="1280837"/>
    <lineage>
        <taxon>Eukaryota</taxon>
        <taxon>Fungi</taxon>
        <taxon>Dikarya</taxon>
        <taxon>Basidiomycota</taxon>
        <taxon>Ustilaginomycotina</taxon>
        <taxon>Exobasidiomycetes</taxon>
        <taxon>Exobasidiales</taxon>
        <taxon>Brachybasidiaceae</taxon>
        <taxon>Meira</taxon>
    </lineage>
</organism>
<protein>
    <submittedName>
        <fullName evidence="2">Uncharacterized protein</fullName>
    </submittedName>
</protein>
<sequence>RSLWQIASTGHSDDTILSKRAHGQDERPSERANIQTTEVSPKKKSGPKRKMDNANEKTQRVREKARNWYHRISQKGLKEAKGKVSPETYERLRDAGEYRNARVRVYQKAQRKARKERLATGKANAADLRAVAKAREYADLRALKRRKKNIEQPEPLLTDSQQSALQMDLGRANRIALEQIPTTFQPHKQANKDMQKSSPDREQ</sequence>
<feature type="compositionally biased region" description="Polar residues" evidence="1">
    <location>
        <begin position="1"/>
        <end position="10"/>
    </location>
</feature>
<accession>A0A316V735</accession>
<evidence type="ECO:0000313" key="3">
    <source>
        <dbReference type="Proteomes" id="UP000245771"/>
    </source>
</evidence>
<feature type="region of interest" description="Disordered" evidence="1">
    <location>
        <begin position="1"/>
        <end position="69"/>
    </location>
</feature>
<evidence type="ECO:0000256" key="1">
    <source>
        <dbReference type="SAM" id="MobiDB-lite"/>
    </source>
</evidence>
<dbReference type="AlphaFoldDB" id="A0A316V735"/>
<dbReference type="EMBL" id="KZ819604">
    <property type="protein sequence ID" value="PWN33346.1"/>
    <property type="molecule type" value="Genomic_DNA"/>
</dbReference>
<feature type="compositionally biased region" description="Basic and acidic residues" evidence="1">
    <location>
        <begin position="11"/>
        <end position="30"/>
    </location>
</feature>
<name>A0A316V735_9BASI</name>
<dbReference type="RefSeq" id="XP_025353648.1">
    <property type="nucleotide sequence ID" value="XM_025501433.1"/>
</dbReference>
<dbReference type="GeneID" id="37023214"/>
<feature type="compositionally biased region" description="Basic and acidic residues" evidence="1">
    <location>
        <begin position="49"/>
        <end position="66"/>
    </location>
</feature>
<gene>
    <name evidence="2" type="ORF">FA14DRAFT_185137</name>
</gene>
<feature type="region of interest" description="Disordered" evidence="1">
    <location>
        <begin position="180"/>
        <end position="203"/>
    </location>
</feature>
<proteinExistence type="predicted"/>
<reference evidence="2 3" key="1">
    <citation type="journal article" date="2018" name="Mol. Biol. Evol.">
        <title>Broad Genomic Sampling Reveals a Smut Pathogenic Ancestry of the Fungal Clade Ustilaginomycotina.</title>
        <authorList>
            <person name="Kijpornyongpan T."/>
            <person name="Mondo S.J."/>
            <person name="Barry K."/>
            <person name="Sandor L."/>
            <person name="Lee J."/>
            <person name="Lipzen A."/>
            <person name="Pangilinan J."/>
            <person name="LaButti K."/>
            <person name="Hainaut M."/>
            <person name="Henrissat B."/>
            <person name="Grigoriev I.V."/>
            <person name="Spatafora J.W."/>
            <person name="Aime M.C."/>
        </authorList>
    </citation>
    <scope>NUCLEOTIDE SEQUENCE [LARGE SCALE GENOMIC DNA]</scope>
    <source>
        <strain evidence="2 3">MCA 3882</strain>
    </source>
</reference>
<feature type="non-terminal residue" evidence="2">
    <location>
        <position position="1"/>
    </location>
</feature>
<dbReference type="InParanoid" id="A0A316V735"/>
<evidence type="ECO:0000313" key="2">
    <source>
        <dbReference type="EMBL" id="PWN33346.1"/>
    </source>
</evidence>
<feature type="compositionally biased region" description="Basic and acidic residues" evidence="1">
    <location>
        <begin position="190"/>
        <end position="203"/>
    </location>
</feature>
<keyword evidence="3" id="KW-1185">Reference proteome</keyword>